<dbReference type="InterPro" id="IPR000182">
    <property type="entry name" value="GNAT_dom"/>
</dbReference>
<keyword evidence="16" id="KW-1185">Reference proteome</keyword>
<keyword evidence="2" id="KW-0012">Acyltransferase</keyword>
<comment type="catalytic activity">
    <reaction evidence="12">
        <text>dopamine + hexadecanoyl-CoA = N-hexadecanoyl-dopamine + CoA + H(+)</text>
        <dbReference type="Rhea" id="RHEA:51376"/>
        <dbReference type="ChEBI" id="CHEBI:15378"/>
        <dbReference type="ChEBI" id="CHEBI:57287"/>
        <dbReference type="ChEBI" id="CHEBI:57379"/>
        <dbReference type="ChEBI" id="CHEBI:59905"/>
        <dbReference type="ChEBI" id="CHEBI:134058"/>
    </reaction>
    <physiologicalReaction direction="left-to-right" evidence="12">
        <dbReference type="Rhea" id="RHEA:51377"/>
    </physiologicalReaction>
</comment>
<comment type="similarity">
    <text evidence="4">Belongs to the acetyltransferase family. AANAT subfamily.</text>
</comment>
<evidence type="ECO:0000313" key="16">
    <source>
        <dbReference type="Proteomes" id="UP000791440"/>
    </source>
</evidence>
<evidence type="ECO:0000256" key="1">
    <source>
        <dbReference type="ARBA" id="ARBA00022679"/>
    </source>
</evidence>
<dbReference type="FunFam" id="3.40.630.30:FF:000046">
    <property type="entry name" value="Dopamine N-acetyltransferase"/>
    <property type="match status" value="1"/>
</dbReference>
<evidence type="ECO:0000256" key="12">
    <source>
        <dbReference type="ARBA" id="ARBA00052335"/>
    </source>
</evidence>
<keyword evidence="1" id="KW-0808">Transferase</keyword>
<comment type="catalytic activity">
    <reaction evidence="9">
        <text>dopamine + acetyl-CoA = N-acetyldopamine + CoA + H(+)</text>
        <dbReference type="Rhea" id="RHEA:51388"/>
        <dbReference type="ChEBI" id="CHEBI:15378"/>
        <dbReference type="ChEBI" id="CHEBI:57287"/>
        <dbReference type="ChEBI" id="CHEBI:57288"/>
        <dbReference type="ChEBI" id="CHEBI:59905"/>
        <dbReference type="ChEBI" id="CHEBI:125678"/>
    </reaction>
    <physiologicalReaction direction="left-to-right" evidence="9">
        <dbReference type="Rhea" id="RHEA:51389"/>
    </physiologicalReaction>
</comment>
<evidence type="ECO:0000313" key="15">
    <source>
        <dbReference type="EMBL" id="KAG6461227.1"/>
    </source>
</evidence>
<evidence type="ECO:0000256" key="11">
    <source>
        <dbReference type="ARBA" id="ARBA00052178"/>
    </source>
</evidence>
<organism evidence="15 16">
    <name type="scientific">Manduca sexta</name>
    <name type="common">Tobacco hawkmoth</name>
    <name type="synonym">Tobacco hornworm</name>
    <dbReference type="NCBI Taxonomy" id="7130"/>
    <lineage>
        <taxon>Eukaryota</taxon>
        <taxon>Metazoa</taxon>
        <taxon>Ecdysozoa</taxon>
        <taxon>Arthropoda</taxon>
        <taxon>Hexapoda</taxon>
        <taxon>Insecta</taxon>
        <taxon>Pterygota</taxon>
        <taxon>Neoptera</taxon>
        <taxon>Endopterygota</taxon>
        <taxon>Lepidoptera</taxon>
        <taxon>Glossata</taxon>
        <taxon>Ditrysia</taxon>
        <taxon>Bombycoidea</taxon>
        <taxon>Sphingidae</taxon>
        <taxon>Sphinginae</taxon>
        <taxon>Sphingini</taxon>
        <taxon>Manduca</taxon>
    </lineage>
</organism>
<comment type="catalytic activity">
    <reaction evidence="6">
        <text>dopamine + (9Z)-octadecenoyl-CoA = N-(9Z-octadecanoyl)-dopamine + CoA + H(+)</text>
        <dbReference type="Rhea" id="RHEA:51380"/>
        <dbReference type="ChEBI" id="CHEBI:15378"/>
        <dbReference type="ChEBI" id="CHEBI:31883"/>
        <dbReference type="ChEBI" id="CHEBI:57287"/>
        <dbReference type="ChEBI" id="CHEBI:57387"/>
        <dbReference type="ChEBI" id="CHEBI:59905"/>
    </reaction>
    <physiologicalReaction direction="left-to-right" evidence="6">
        <dbReference type="Rhea" id="RHEA:51381"/>
    </physiologicalReaction>
</comment>
<dbReference type="Pfam" id="PF00583">
    <property type="entry name" value="Acetyltransf_1"/>
    <property type="match status" value="1"/>
</dbReference>
<evidence type="ECO:0000256" key="10">
    <source>
        <dbReference type="ARBA" id="ARBA00051823"/>
    </source>
</evidence>
<feature type="domain" description="N-acetyltransferase" evidence="14">
    <location>
        <begin position="46"/>
        <end position="196"/>
    </location>
</feature>
<comment type="caution">
    <text evidence="15">The sequence shown here is derived from an EMBL/GenBank/DDBJ whole genome shotgun (WGS) entry which is preliminary data.</text>
</comment>
<reference evidence="15" key="1">
    <citation type="journal article" date="2016" name="Insect Biochem. Mol. Biol.">
        <title>Multifaceted biological insights from a draft genome sequence of the tobacco hornworm moth, Manduca sexta.</title>
        <authorList>
            <person name="Kanost M.R."/>
            <person name="Arrese E.L."/>
            <person name="Cao X."/>
            <person name="Chen Y.R."/>
            <person name="Chellapilla S."/>
            <person name="Goldsmith M.R."/>
            <person name="Grosse-Wilde E."/>
            <person name="Heckel D.G."/>
            <person name="Herndon N."/>
            <person name="Jiang H."/>
            <person name="Papanicolaou A."/>
            <person name="Qu J."/>
            <person name="Soulages J.L."/>
            <person name="Vogel H."/>
            <person name="Walters J."/>
            <person name="Waterhouse R.M."/>
            <person name="Ahn S.J."/>
            <person name="Almeida F.C."/>
            <person name="An C."/>
            <person name="Aqrawi P."/>
            <person name="Bretschneider A."/>
            <person name="Bryant W.B."/>
            <person name="Bucks S."/>
            <person name="Chao H."/>
            <person name="Chevignon G."/>
            <person name="Christen J.M."/>
            <person name="Clarke D.F."/>
            <person name="Dittmer N.T."/>
            <person name="Ferguson L.C.F."/>
            <person name="Garavelou S."/>
            <person name="Gordon K.H.J."/>
            <person name="Gunaratna R.T."/>
            <person name="Han Y."/>
            <person name="Hauser F."/>
            <person name="He Y."/>
            <person name="Heidel-Fischer H."/>
            <person name="Hirsh A."/>
            <person name="Hu Y."/>
            <person name="Jiang H."/>
            <person name="Kalra D."/>
            <person name="Klinner C."/>
            <person name="Konig C."/>
            <person name="Kovar C."/>
            <person name="Kroll A.R."/>
            <person name="Kuwar S.S."/>
            <person name="Lee S.L."/>
            <person name="Lehman R."/>
            <person name="Li K."/>
            <person name="Li Z."/>
            <person name="Liang H."/>
            <person name="Lovelace S."/>
            <person name="Lu Z."/>
            <person name="Mansfield J.H."/>
            <person name="McCulloch K.J."/>
            <person name="Mathew T."/>
            <person name="Morton B."/>
            <person name="Muzny D.M."/>
            <person name="Neunemann D."/>
            <person name="Ongeri F."/>
            <person name="Pauchet Y."/>
            <person name="Pu L.L."/>
            <person name="Pyrousis I."/>
            <person name="Rao X.J."/>
            <person name="Redding A."/>
            <person name="Roesel C."/>
            <person name="Sanchez-Gracia A."/>
            <person name="Schaack S."/>
            <person name="Shukla A."/>
            <person name="Tetreau G."/>
            <person name="Wang Y."/>
            <person name="Xiong G.H."/>
            <person name="Traut W."/>
            <person name="Walsh T.K."/>
            <person name="Worley K.C."/>
            <person name="Wu D."/>
            <person name="Wu W."/>
            <person name="Wu Y.Q."/>
            <person name="Zhang X."/>
            <person name="Zou Z."/>
            <person name="Zucker H."/>
            <person name="Briscoe A.D."/>
            <person name="Burmester T."/>
            <person name="Clem R.J."/>
            <person name="Feyereisen R."/>
            <person name="Grimmelikhuijzen C.J.P."/>
            <person name="Hamodrakas S.J."/>
            <person name="Hansson B.S."/>
            <person name="Huguet E."/>
            <person name="Jermiin L.S."/>
            <person name="Lan Q."/>
            <person name="Lehman H.K."/>
            <person name="Lorenzen M."/>
            <person name="Merzendorfer H."/>
            <person name="Michalopoulos I."/>
            <person name="Morton D.B."/>
            <person name="Muthukrishnan S."/>
            <person name="Oakeshott J.G."/>
            <person name="Palmer W."/>
            <person name="Park Y."/>
            <person name="Passarelli A.L."/>
            <person name="Rozas J."/>
            <person name="Schwartz L.M."/>
            <person name="Smith W."/>
            <person name="Southgate A."/>
            <person name="Vilcinskas A."/>
            <person name="Vogt R."/>
            <person name="Wang P."/>
            <person name="Werren J."/>
            <person name="Yu X.Q."/>
            <person name="Zhou J.J."/>
            <person name="Brown S.J."/>
            <person name="Scherer S.E."/>
            <person name="Richards S."/>
            <person name="Blissard G.W."/>
        </authorList>
    </citation>
    <scope>NUCLEOTIDE SEQUENCE</scope>
</reference>
<name>A0A922CWU4_MANSE</name>
<dbReference type="AlphaFoldDB" id="A0A922CWU4"/>
<comment type="catalytic activity">
    <reaction evidence="7">
        <text>serotonin + octadecanoyl-CoA = N-octadecanoyl-serotonin + CoA + H(+)</text>
        <dbReference type="Rhea" id="RHEA:51400"/>
        <dbReference type="ChEBI" id="CHEBI:15378"/>
        <dbReference type="ChEBI" id="CHEBI:57287"/>
        <dbReference type="ChEBI" id="CHEBI:57394"/>
        <dbReference type="ChEBI" id="CHEBI:134065"/>
        <dbReference type="ChEBI" id="CHEBI:350546"/>
    </reaction>
    <physiologicalReaction direction="left-to-right" evidence="7">
        <dbReference type="Rhea" id="RHEA:51401"/>
    </physiologicalReaction>
</comment>
<dbReference type="Proteomes" id="UP000791440">
    <property type="component" value="Unassembled WGS sequence"/>
</dbReference>
<comment type="catalytic activity">
    <reaction evidence="11">
        <text>serotonin + hexadecanoyl-CoA = N-hexadecanoyl-serotonin + CoA + H(+)</text>
        <dbReference type="Rhea" id="RHEA:51384"/>
        <dbReference type="ChEBI" id="CHEBI:15378"/>
        <dbReference type="ChEBI" id="CHEBI:57287"/>
        <dbReference type="ChEBI" id="CHEBI:57379"/>
        <dbReference type="ChEBI" id="CHEBI:134059"/>
        <dbReference type="ChEBI" id="CHEBI:350546"/>
    </reaction>
    <physiologicalReaction direction="left-to-right" evidence="11">
        <dbReference type="Rhea" id="RHEA:51385"/>
    </physiologicalReaction>
</comment>
<protein>
    <recommendedName>
        <fullName evidence="5">aralkylamine N-acetyltransferase</fullName>
        <ecNumber evidence="5">2.3.1.87</ecNumber>
    </recommendedName>
</protein>
<evidence type="ECO:0000256" key="9">
    <source>
        <dbReference type="ARBA" id="ARBA00051711"/>
    </source>
</evidence>
<dbReference type="EMBL" id="JH668728">
    <property type="protein sequence ID" value="KAG6461227.1"/>
    <property type="molecule type" value="Genomic_DNA"/>
</dbReference>
<reference evidence="15" key="2">
    <citation type="submission" date="2020-12" db="EMBL/GenBank/DDBJ databases">
        <authorList>
            <person name="Kanost M."/>
        </authorList>
    </citation>
    <scope>NUCLEOTIDE SEQUENCE</scope>
</reference>
<dbReference type="GO" id="GO:0004059">
    <property type="term" value="F:aralkylamine N-acetyltransferase activity"/>
    <property type="evidence" value="ECO:0007669"/>
    <property type="project" value="UniProtKB-EC"/>
</dbReference>
<accession>A0A922CWU4</accession>
<gene>
    <name evidence="15" type="ORF">O3G_MSEX012503</name>
</gene>
<comment type="pathway">
    <text evidence="3">Aromatic compound metabolism; melatonin biosynthesis; melatonin from serotonin: step 1/2.</text>
</comment>
<evidence type="ECO:0000256" key="4">
    <source>
        <dbReference type="ARBA" id="ARBA00038182"/>
    </source>
</evidence>
<evidence type="ECO:0000256" key="5">
    <source>
        <dbReference type="ARBA" id="ARBA00039114"/>
    </source>
</evidence>
<evidence type="ECO:0000256" key="7">
    <source>
        <dbReference type="ARBA" id="ARBA00050849"/>
    </source>
</evidence>
<comment type="catalytic activity">
    <reaction evidence="10">
        <text>serotonin + (9Z)-octadecenoyl-CoA = N-(9Z-octadecenoyl)-serotonin + CoA + H(+)</text>
        <dbReference type="Rhea" id="RHEA:51392"/>
        <dbReference type="ChEBI" id="CHEBI:15378"/>
        <dbReference type="ChEBI" id="CHEBI:57287"/>
        <dbReference type="ChEBI" id="CHEBI:57387"/>
        <dbReference type="ChEBI" id="CHEBI:134064"/>
        <dbReference type="ChEBI" id="CHEBI:350546"/>
    </reaction>
    <physiologicalReaction direction="left-to-right" evidence="10">
        <dbReference type="Rhea" id="RHEA:51393"/>
    </physiologicalReaction>
</comment>
<comment type="catalytic activity">
    <reaction evidence="8">
        <text>serotonin + (5Z,8Z,11Z,14Z)-eicosatetraenoyl-CoA = N-[(5Z,8Z,11Z,14Z)-eicosatetraenoyl]-serotonin + CoA + H(+)</text>
        <dbReference type="Rhea" id="RHEA:51396"/>
        <dbReference type="ChEBI" id="CHEBI:15378"/>
        <dbReference type="ChEBI" id="CHEBI:57287"/>
        <dbReference type="ChEBI" id="CHEBI:57368"/>
        <dbReference type="ChEBI" id="CHEBI:132255"/>
        <dbReference type="ChEBI" id="CHEBI:350546"/>
    </reaction>
    <physiologicalReaction direction="left-to-right" evidence="8">
        <dbReference type="Rhea" id="RHEA:51397"/>
    </physiologicalReaction>
</comment>
<evidence type="ECO:0000256" key="6">
    <source>
        <dbReference type="ARBA" id="ARBA00050189"/>
    </source>
</evidence>
<proteinExistence type="inferred from homology"/>
<evidence type="ECO:0000256" key="13">
    <source>
        <dbReference type="ARBA" id="ARBA00052491"/>
    </source>
</evidence>
<dbReference type="PANTHER" id="PTHR20905:SF32">
    <property type="entry name" value="ARYLALKYLAMINE N-ACETYLTRANSFERASE-LIKE 7, ISOFORM A"/>
    <property type="match status" value="1"/>
</dbReference>
<comment type="catalytic activity">
    <reaction evidence="13">
        <text>serotonin + acetyl-CoA = N-acetylserotonin + CoA + H(+)</text>
        <dbReference type="Rhea" id="RHEA:25217"/>
        <dbReference type="ChEBI" id="CHEBI:15378"/>
        <dbReference type="ChEBI" id="CHEBI:17697"/>
        <dbReference type="ChEBI" id="CHEBI:57287"/>
        <dbReference type="ChEBI" id="CHEBI:57288"/>
        <dbReference type="ChEBI" id="CHEBI:350546"/>
        <dbReference type="EC" id="2.3.1.87"/>
    </reaction>
    <physiologicalReaction direction="left-to-right" evidence="13">
        <dbReference type="Rhea" id="RHEA:25218"/>
    </physiologicalReaction>
</comment>
<dbReference type="CDD" id="cd04301">
    <property type="entry name" value="NAT_SF"/>
    <property type="match status" value="1"/>
</dbReference>
<dbReference type="PANTHER" id="PTHR20905">
    <property type="entry name" value="N-ACETYLTRANSFERASE-RELATED"/>
    <property type="match status" value="1"/>
</dbReference>
<evidence type="ECO:0000256" key="2">
    <source>
        <dbReference type="ARBA" id="ARBA00023315"/>
    </source>
</evidence>
<dbReference type="EC" id="2.3.1.87" evidence="5"/>
<dbReference type="PROSITE" id="PS51186">
    <property type="entry name" value="GNAT"/>
    <property type="match status" value="1"/>
</dbReference>
<evidence type="ECO:0000256" key="3">
    <source>
        <dbReference type="ARBA" id="ARBA00037926"/>
    </source>
</evidence>
<sequence>MVRYVRITSEMSEAVLQHLRDSFFADEPLNKAVSLCERGQSHAALERLCAATMADGLSLAAMEGDTSTEKIQQSSDEKYNKIFTILYTVSRDLDLFNTYQVDRILECRIISVSEEARGRGLAKELMKRSVDLAKEKGFKLFKVDATGAFSQRICRSLGLEELRKVRYSEYLDDAGEPVFQVPPPHDALCVMVLKIP</sequence>
<evidence type="ECO:0000259" key="14">
    <source>
        <dbReference type="PROSITE" id="PS51186"/>
    </source>
</evidence>
<evidence type="ECO:0000256" key="8">
    <source>
        <dbReference type="ARBA" id="ARBA00051284"/>
    </source>
</evidence>